<organism evidence="2 3">
    <name type="scientific">Kribbella flavida (strain DSM 17836 / JCM 10339 / NBRC 14399)</name>
    <dbReference type="NCBI Taxonomy" id="479435"/>
    <lineage>
        <taxon>Bacteria</taxon>
        <taxon>Bacillati</taxon>
        <taxon>Actinomycetota</taxon>
        <taxon>Actinomycetes</taxon>
        <taxon>Propionibacteriales</taxon>
        <taxon>Kribbellaceae</taxon>
        <taxon>Kribbella</taxon>
    </lineage>
</organism>
<keyword evidence="1" id="KW-0732">Signal</keyword>
<dbReference type="AlphaFoldDB" id="D2PQ89"/>
<evidence type="ECO:0000313" key="2">
    <source>
        <dbReference type="EMBL" id="ADB34791.1"/>
    </source>
</evidence>
<feature type="signal peptide" evidence="1">
    <location>
        <begin position="1"/>
        <end position="18"/>
    </location>
</feature>
<dbReference type="Proteomes" id="UP000007967">
    <property type="component" value="Chromosome"/>
</dbReference>
<evidence type="ECO:0000313" key="3">
    <source>
        <dbReference type="Proteomes" id="UP000007967"/>
    </source>
</evidence>
<reference evidence="3" key="1">
    <citation type="submission" date="2009-09" db="EMBL/GenBank/DDBJ databases">
        <title>The complete genome of Kribbella flavida DSM 17836.</title>
        <authorList>
            <consortium name="US DOE Joint Genome Institute (JGI-PGF)"/>
            <person name="Lucas S."/>
            <person name="Copeland A."/>
            <person name="Lapidus A."/>
            <person name="Glavina del Rio T."/>
            <person name="Dalin E."/>
            <person name="Tice H."/>
            <person name="Bruce D."/>
            <person name="Goodwin L."/>
            <person name="Pitluck S."/>
            <person name="Kyrpides N."/>
            <person name="Mavromatis K."/>
            <person name="Ivanova N."/>
            <person name="Saunders E."/>
            <person name="Brettin T."/>
            <person name="Detter J.C."/>
            <person name="Han C."/>
            <person name="Larimer F."/>
            <person name="Land M."/>
            <person name="Hauser L."/>
            <person name="Markowitz V."/>
            <person name="Cheng J.-F."/>
            <person name="Hugenholtz P."/>
            <person name="Woyke T."/>
            <person name="Wu D."/>
            <person name="Pukall R."/>
            <person name="Klenk H.-P."/>
            <person name="Eisen J.A."/>
        </authorList>
    </citation>
    <scope>NUCLEOTIDE SEQUENCE [LARGE SCALE GENOMIC DNA]</scope>
    <source>
        <strain evidence="3">DSM 17836 / JCM 10339 / NBRC 14399</strain>
    </source>
</reference>
<sequence length="174" mass="18513">MRRTIALTTLWVATAAVAAGGATISLASTGSSGTEVLSRSAVDARLAAAQSKVGTSAGSGPVKGRTPNAPVNRRLDLPEATVTWKCVGEQTFLTVVTKPGYRAETKPYVTRADVVKGGKRHKLTTRGYAVRFTPSTLPATRRLFFCRDGVDSDAISVDGRAQQVDKMLSKHPRR</sequence>
<dbReference type="RefSeq" id="WP_012923345.1">
    <property type="nucleotide sequence ID" value="NC_013729.1"/>
</dbReference>
<dbReference type="KEGG" id="kfl:Kfla_5787"/>
<protein>
    <recommendedName>
        <fullName evidence="4">Serine/threonine protein kinase</fullName>
    </recommendedName>
</protein>
<feature type="chain" id="PRO_5038387924" description="Serine/threonine protein kinase" evidence="1">
    <location>
        <begin position="19"/>
        <end position="174"/>
    </location>
</feature>
<name>D2PQ89_KRIFD</name>
<accession>D2PQ89</accession>
<dbReference type="HOGENOM" id="CLU_1538091_0_0_11"/>
<dbReference type="EMBL" id="CP001736">
    <property type="protein sequence ID" value="ADB34791.1"/>
    <property type="molecule type" value="Genomic_DNA"/>
</dbReference>
<evidence type="ECO:0008006" key="4">
    <source>
        <dbReference type="Google" id="ProtNLM"/>
    </source>
</evidence>
<dbReference type="STRING" id="479435.Kfla_5787"/>
<evidence type="ECO:0000256" key="1">
    <source>
        <dbReference type="SAM" id="SignalP"/>
    </source>
</evidence>
<gene>
    <name evidence="2" type="ordered locus">Kfla_5787</name>
</gene>
<keyword evidence="3" id="KW-1185">Reference proteome</keyword>
<proteinExistence type="predicted"/>
<reference evidence="2 3" key="2">
    <citation type="journal article" date="2010" name="Stand. Genomic Sci.">
        <title>Complete genome sequence of Kribbella flavida type strain (IFO 14399).</title>
        <authorList>
            <person name="Pukall R."/>
            <person name="Lapidus A."/>
            <person name="Glavina Del Rio T."/>
            <person name="Copeland A."/>
            <person name="Tice H."/>
            <person name="Cheng J.-F."/>
            <person name="Lucas S."/>
            <person name="Chen F."/>
            <person name="Nolan M."/>
            <person name="LaButti K."/>
            <person name="Pati A."/>
            <person name="Ivanova N."/>
            <person name="Mavrommatis K."/>
            <person name="Mikhailova N."/>
            <person name="Pitluck S."/>
            <person name="Bruce D."/>
            <person name="Goodwin L."/>
            <person name="Land M."/>
            <person name="Hauser L."/>
            <person name="Chang Y.-J."/>
            <person name="Jeffries C.D."/>
            <person name="Chen A."/>
            <person name="Palaniappan K."/>
            <person name="Chain P."/>
            <person name="Rohde M."/>
            <person name="Goeker M."/>
            <person name="Bristow J."/>
            <person name="Eisen J.A."/>
            <person name="Markowitz V."/>
            <person name="Hugenholtz P."/>
            <person name="Kyrpides N.C."/>
            <person name="Klenk H.-P."/>
            <person name="Brettin T."/>
        </authorList>
    </citation>
    <scope>NUCLEOTIDE SEQUENCE [LARGE SCALE GENOMIC DNA]</scope>
    <source>
        <strain evidence="3">DSM 17836 / JCM 10339 / NBRC 14399</strain>
    </source>
</reference>